<feature type="transmembrane region" description="Helical" evidence="1">
    <location>
        <begin position="38"/>
        <end position="58"/>
    </location>
</feature>
<dbReference type="Proteomes" id="UP000502502">
    <property type="component" value="Chromosome"/>
</dbReference>
<keyword evidence="1" id="KW-0472">Membrane</keyword>
<sequence>MASDTAAVMQRTPIAGGCLLMVAILLGFLAGLATGDAIRGVILGTGAGIVIAVIVWLVDRRR</sequence>
<gene>
    <name evidence="2" type="ORF">G7078_07975</name>
</gene>
<dbReference type="KEGG" id="ssin:G7078_07975"/>
<dbReference type="RefSeq" id="WP_166094827.1">
    <property type="nucleotide sequence ID" value="NZ_CP049871.1"/>
</dbReference>
<accession>A0A6G7ZP68</accession>
<reference evidence="2 3" key="1">
    <citation type="submission" date="2020-03" db="EMBL/GenBank/DDBJ databases">
        <title>Sphingomonas sp. nov., isolated from fish.</title>
        <authorList>
            <person name="Hyun D.-W."/>
            <person name="Bae J.-W."/>
        </authorList>
    </citation>
    <scope>NUCLEOTIDE SEQUENCE [LARGE SCALE GENOMIC DNA]</scope>
    <source>
        <strain evidence="2 3">HDW15C</strain>
    </source>
</reference>
<keyword evidence="1" id="KW-1133">Transmembrane helix</keyword>
<dbReference type="AlphaFoldDB" id="A0A6G7ZP68"/>
<dbReference type="EMBL" id="CP049871">
    <property type="protein sequence ID" value="QIL02725.1"/>
    <property type="molecule type" value="Genomic_DNA"/>
</dbReference>
<keyword evidence="1" id="KW-0812">Transmembrane</keyword>
<feature type="transmembrane region" description="Helical" evidence="1">
    <location>
        <begin position="12"/>
        <end position="32"/>
    </location>
</feature>
<evidence type="ECO:0000256" key="1">
    <source>
        <dbReference type="SAM" id="Phobius"/>
    </source>
</evidence>
<organism evidence="2 3">
    <name type="scientific">Sphingomonas sinipercae</name>
    <dbReference type="NCBI Taxonomy" id="2714944"/>
    <lineage>
        <taxon>Bacteria</taxon>
        <taxon>Pseudomonadati</taxon>
        <taxon>Pseudomonadota</taxon>
        <taxon>Alphaproteobacteria</taxon>
        <taxon>Sphingomonadales</taxon>
        <taxon>Sphingomonadaceae</taxon>
        <taxon>Sphingomonas</taxon>
    </lineage>
</organism>
<evidence type="ECO:0000313" key="2">
    <source>
        <dbReference type="EMBL" id="QIL02725.1"/>
    </source>
</evidence>
<protein>
    <submittedName>
        <fullName evidence="2">Uncharacterized protein</fullName>
    </submittedName>
</protein>
<proteinExistence type="predicted"/>
<name>A0A6G7ZP68_9SPHN</name>
<evidence type="ECO:0000313" key="3">
    <source>
        <dbReference type="Proteomes" id="UP000502502"/>
    </source>
</evidence>
<keyword evidence="3" id="KW-1185">Reference proteome</keyword>